<gene>
    <name evidence="2" type="ORF">Q760_08005</name>
</gene>
<sequence>MAAFAGELVLLVLVAVSGWRAGGGGLPSALLSVALVAAVVTVWGLWVAPRSPRRLGRWGRWAVVSALVLANVVLAAATEGPVVPAVLLAGPMSWLFSRPERTEPA</sequence>
<organism evidence="2 3">
    <name type="scientific">Cellulomonas cellasea DSM 20118</name>
    <dbReference type="NCBI Taxonomy" id="1408250"/>
    <lineage>
        <taxon>Bacteria</taxon>
        <taxon>Bacillati</taxon>
        <taxon>Actinomycetota</taxon>
        <taxon>Actinomycetes</taxon>
        <taxon>Micrococcales</taxon>
        <taxon>Cellulomonadaceae</taxon>
        <taxon>Cellulomonas</taxon>
    </lineage>
</organism>
<feature type="transmembrane region" description="Helical" evidence="1">
    <location>
        <begin position="28"/>
        <end position="46"/>
    </location>
</feature>
<feature type="transmembrane region" description="Helical" evidence="1">
    <location>
        <begin position="58"/>
        <end position="77"/>
    </location>
</feature>
<reference evidence="2 3" key="1">
    <citation type="submission" date="2013-10" db="EMBL/GenBank/DDBJ databases">
        <authorList>
            <person name="Wang G."/>
            <person name="Zhuang W."/>
        </authorList>
    </citation>
    <scope>NUCLEOTIDE SEQUENCE [LARGE SCALE GENOMIC DNA]</scope>
    <source>
        <strain evidence="2 3">DSM 20118</strain>
    </source>
</reference>
<proteinExistence type="predicted"/>
<evidence type="ECO:0000313" key="3">
    <source>
        <dbReference type="Proteomes" id="UP000029833"/>
    </source>
</evidence>
<accession>A0A0A0BBG6</accession>
<protein>
    <submittedName>
        <fullName evidence="2">Uncharacterized protein</fullName>
    </submittedName>
</protein>
<evidence type="ECO:0000313" key="2">
    <source>
        <dbReference type="EMBL" id="KGM03244.1"/>
    </source>
</evidence>
<name>A0A0A0BBG6_9CELL</name>
<keyword evidence="3" id="KW-1185">Reference proteome</keyword>
<dbReference type="RefSeq" id="WP_052103605.1">
    <property type="nucleotide sequence ID" value="NZ_AXNT01000020.1"/>
</dbReference>
<dbReference type="InterPro" id="IPR021214">
    <property type="entry name" value="DUF2568"/>
</dbReference>
<comment type="caution">
    <text evidence="2">The sequence shown here is derived from an EMBL/GenBank/DDBJ whole genome shotgun (WGS) entry which is preliminary data.</text>
</comment>
<keyword evidence="1" id="KW-0472">Membrane</keyword>
<keyword evidence="1" id="KW-1133">Transmembrane helix</keyword>
<evidence type="ECO:0000256" key="1">
    <source>
        <dbReference type="SAM" id="Phobius"/>
    </source>
</evidence>
<dbReference type="Pfam" id="PF10823">
    <property type="entry name" value="DUF2568"/>
    <property type="match status" value="1"/>
</dbReference>
<dbReference type="Proteomes" id="UP000029833">
    <property type="component" value="Unassembled WGS sequence"/>
</dbReference>
<keyword evidence="1" id="KW-0812">Transmembrane</keyword>
<dbReference type="STRING" id="1408250.Q760_08005"/>
<dbReference type="EMBL" id="AXNT01000020">
    <property type="protein sequence ID" value="KGM03244.1"/>
    <property type="molecule type" value="Genomic_DNA"/>
</dbReference>
<dbReference type="AlphaFoldDB" id="A0A0A0BBG6"/>